<dbReference type="InterPro" id="IPR046461">
    <property type="entry name" value="TerL_ATPase"/>
</dbReference>
<accession>A0ABV8B3I3</accession>
<evidence type="ECO:0000259" key="2">
    <source>
        <dbReference type="Pfam" id="PF20441"/>
    </source>
</evidence>
<dbReference type="EMBL" id="JBHRZT010000043">
    <property type="protein sequence ID" value="MFC3883761.1"/>
    <property type="molecule type" value="Genomic_DNA"/>
</dbReference>
<dbReference type="Pfam" id="PF03354">
    <property type="entry name" value="TerL_ATPase"/>
    <property type="match status" value="1"/>
</dbReference>
<dbReference type="PANTHER" id="PTHR41287">
    <property type="match status" value="1"/>
</dbReference>
<dbReference type="InterPro" id="IPR046462">
    <property type="entry name" value="TerL_nuclease"/>
</dbReference>
<feature type="domain" description="Terminase large subunit-like ATPase" evidence="1">
    <location>
        <begin position="83"/>
        <end position="254"/>
    </location>
</feature>
<name>A0ABV8B3I3_9BACI</name>
<feature type="domain" description="Terminase large subunit-like endonuclease" evidence="2">
    <location>
        <begin position="268"/>
        <end position="547"/>
    </location>
</feature>
<dbReference type="Proteomes" id="UP001595752">
    <property type="component" value="Unassembled WGS sequence"/>
</dbReference>
<gene>
    <name evidence="3" type="ORF">ACFOU2_09710</name>
</gene>
<keyword evidence="4" id="KW-1185">Reference proteome</keyword>
<evidence type="ECO:0000313" key="4">
    <source>
        <dbReference type="Proteomes" id="UP001595752"/>
    </source>
</evidence>
<dbReference type="Pfam" id="PF20441">
    <property type="entry name" value="TerL_nuclease"/>
    <property type="match status" value="1"/>
</dbReference>
<dbReference type="InterPro" id="IPR005021">
    <property type="entry name" value="Terminase_largesu-like"/>
</dbReference>
<comment type="caution">
    <text evidence="3">The sequence shown here is derived from an EMBL/GenBank/DDBJ whole genome shotgun (WGS) entry which is preliminary data.</text>
</comment>
<reference evidence="4" key="1">
    <citation type="journal article" date="2019" name="Int. J. Syst. Evol. Microbiol.">
        <title>The Global Catalogue of Microorganisms (GCM) 10K type strain sequencing project: providing services to taxonomists for standard genome sequencing and annotation.</title>
        <authorList>
            <consortium name="The Broad Institute Genomics Platform"/>
            <consortium name="The Broad Institute Genome Sequencing Center for Infectious Disease"/>
            <person name="Wu L."/>
            <person name="Ma J."/>
        </authorList>
    </citation>
    <scope>NUCLEOTIDE SEQUENCE [LARGE SCALE GENOMIC DNA]</scope>
    <source>
        <strain evidence="4">CCUG 61889</strain>
    </source>
</reference>
<evidence type="ECO:0000259" key="1">
    <source>
        <dbReference type="Pfam" id="PF03354"/>
    </source>
</evidence>
<dbReference type="Gene3D" id="3.40.50.300">
    <property type="entry name" value="P-loop containing nucleotide triphosphate hydrolases"/>
    <property type="match status" value="1"/>
</dbReference>
<proteinExistence type="predicted"/>
<protein>
    <submittedName>
        <fullName evidence="3">Terminase large subunit</fullName>
    </submittedName>
</protein>
<dbReference type="RefSeq" id="WP_377914559.1">
    <property type="nucleotide sequence ID" value="NZ_JBHRZT010000043.1"/>
</dbReference>
<sequence length="560" mass="64298">MRKNYPMTYNPIIDYYNRIESGEEIVGNKVRRIYKKLANDVYDKDSEYEYDPKRANHAIEFIENFCKHSKGKWAGQPINLELWQKAFIAATFGFIHKIDGTRKYREVFLVVARKNGKSTLSSGICLYLQVADGEGGAEVYAVATKEQQAKIVWLESKRMVKKSPVLSKRIKALVKELNADFNDSVFKPVGSDSDTLDGLNVHGASLDEIHAWKDKNLYDVIVDGTSAREQPLILMITTAGTVRESVYDMKYDEAEMLLNGFDDPEGYKDDRYLPIIYELDNRKEWLNPECWKKANPGLGSIKKTDQLATKVNKAKANPLLVKNLLTKDFNIRETSTESWLSFDDINNDLTFDIEELRGCYAVAGTDLSSTTDLTAATLIIQKPDSDMVYVLQKYFIPEELIEKKIQEDKIPYDIWIERGYVEATPGHKVDYSRVTAWYMEMINVYDIRPLWLGYDSWNSQYWTKEMIDFGFEMEEVRQGAKTMSQPMKLLAAALKAKKVNYNNNPVLKWCLSNTAIKTDENENIRPVKGLSQKMRIDGAVSLIIAYVVLQNHYNDYTAII</sequence>
<organism evidence="3 4">
    <name type="scientific">Bacillus songklensis</name>
    <dbReference type="NCBI Taxonomy" id="1069116"/>
    <lineage>
        <taxon>Bacteria</taxon>
        <taxon>Bacillati</taxon>
        <taxon>Bacillota</taxon>
        <taxon>Bacilli</taxon>
        <taxon>Bacillales</taxon>
        <taxon>Bacillaceae</taxon>
        <taxon>Bacillus</taxon>
    </lineage>
</organism>
<dbReference type="InterPro" id="IPR027417">
    <property type="entry name" value="P-loop_NTPase"/>
</dbReference>
<dbReference type="PANTHER" id="PTHR41287:SF1">
    <property type="entry name" value="PROTEIN YMFN"/>
    <property type="match status" value="1"/>
</dbReference>
<evidence type="ECO:0000313" key="3">
    <source>
        <dbReference type="EMBL" id="MFC3883761.1"/>
    </source>
</evidence>